<keyword evidence="3" id="KW-1185">Reference proteome</keyword>
<dbReference type="OMA" id="CRGVVWQ"/>
<feature type="transmembrane region" description="Helical" evidence="1">
    <location>
        <begin position="218"/>
        <end position="246"/>
    </location>
</feature>
<keyword evidence="1" id="KW-0812">Transmembrane</keyword>
<gene>
    <name evidence="2" type="ORF">MARPO_0133s0055</name>
</gene>
<proteinExistence type="predicted"/>
<reference evidence="3" key="1">
    <citation type="journal article" date="2017" name="Cell">
        <title>Insights into land plant evolution garnered from the Marchantia polymorpha genome.</title>
        <authorList>
            <person name="Bowman J.L."/>
            <person name="Kohchi T."/>
            <person name="Yamato K.T."/>
            <person name="Jenkins J."/>
            <person name="Shu S."/>
            <person name="Ishizaki K."/>
            <person name="Yamaoka S."/>
            <person name="Nishihama R."/>
            <person name="Nakamura Y."/>
            <person name="Berger F."/>
            <person name="Adam C."/>
            <person name="Aki S.S."/>
            <person name="Althoff F."/>
            <person name="Araki T."/>
            <person name="Arteaga-Vazquez M.A."/>
            <person name="Balasubrmanian S."/>
            <person name="Barry K."/>
            <person name="Bauer D."/>
            <person name="Boehm C.R."/>
            <person name="Briginshaw L."/>
            <person name="Caballero-Perez J."/>
            <person name="Catarino B."/>
            <person name="Chen F."/>
            <person name="Chiyoda S."/>
            <person name="Chovatia M."/>
            <person name="Davies K.M."/>
            <person name="Delmans M."/>
            <person name="Demura T."/>
            <person name="Dierschke T."/>
            <person name="Dolan L."/>
            <person name="Dorantes-Acosta A.E."/>
            <person name="Eklund D.M."/>
            <person name="Florent S.N."/>
            <person name="Flores-Sandoval E."/>
            <person name="Fujiyama A."/>
            <person name="Fukuzawa H."/>
            <person name="Galik B."/>
            <person name="Grimanelli D."/>
            <person name="Grimwood J."/>
            <person name="Grossniklaus U."/>
            <person name="Hamada T."/>
            <person name="Haseloff J."/>
            <person name="Hetherington A.J."/>
            <person name="Higo A."/>
            <person name="Hirakawa Y."/>
            <person name="Hundley H.N."/>
            <person name="Ikeda Y."/>
            <person name="Inoue K."/>
            <person name="Inoue S.I."/>
            <person name="Ishida S."/>
            <person name="Jia Q."/>
            <person name="Kakita M."/>
            <person name="Kanazawa T."/>
            <person name="Kawai Y."/>
            <person name="Kawashima T."/>
            <person name="Kennedy M."/>
            <person name="Kinose K."/>
            <person name="Kinoshita T."/>
            <person name="Kohara Y."/>
            <person name="Koide E."/>
            <person name="Komatsu K."/>
            <person name="Kopischke S."/>
            <person name="Kubo M."/>
            <person name="Kyozuka J."/>
            <person name="Lagercrantz U."/>
            <person name="Lin S.S."/>
            <person name="Lindquist E."/>
            <person name="Lipzen A.M."/>
            <person name="Lu C.W."/>
            <person name="De Luna E."/>
            <person name="Martienssen R.A."/>
            <person name="Minamino N."/>
            <person name="Mizutani M."/>
            <person name="Mizutani M."/>
            <person name="Mochizuki N."/>
            <person name="Monte I."/>
            <person name="Mosher R."/>
            <person name="Nagasaki H."/>
            <person name="Nakagami H."/>
            <person name="Naramoto S."/>
            <person name="Nishitani K."/>
            <person name="Ohtani M."/>
            <person name="Okamoto T."/>
            <person name="Okumura M."/>
            <person name="Phillips J."/>
            <person name="Pollak B."/>
            <person name="Reinders A."/>
            <person name="Rovekamp M."/>
            <person name="Sano R."/>
            <person name="Sawa S."/>
            <person name="Schmid M.W."/>
            <person name="Shirakawa M."/>
            <person name="Solano R."/>
            <person name="Spunde A."/>
            <person name="Suetsugu N."/>
            <person name="Sugano S."/>
            <person name="Sugiyama A."/>
            <person name="Sun R."/>
            <person name="Suzuki Y."/>
            <person name="Takenaka M."/>
            <person name="Takezawa D."/>
            <person name="Tomogane H."/>
            <person name="Tsuzuki M."/>
            <person name="Ueda T."/>
            <person name="Umeda M."/>
            <person name="Ward J.M."/>
            <person name="Watanabe Y."/>
            <person name="Yazaki K."/>
            <person name="Yokoyama R."/>
            <person name="Yoshitake Y."/>
            <person name="Yotsui I."/>
            <person name="Zachgo S."/>
            <person name="Schmutz J."/>
        </authorList>
    </citation>
    <scope>NUCLEOTIDE SEQUENCE [LARGE SCALE GENOMIC DNA]</scope>
    <source>
        <strain evidence="3">Tak-1</strain>
    </source>
</reference>
<evidence type="ECO:0000313" key="2">
    <source>
        <dbReference type="EMBL" id="PTQ29917.1"/>
    </source>
</evidence>
<sequence>MAVVSVPSAVLALSRSRSGSDGLFPLVRPSQVGFRRCGNFEGPLRSASLRRGAHAPHQGSRWIIACEATGNGRDFENQASRIAEDARRKAEEAAKAFTGKAEEVFEQAKRKAAEFQKDDDLQAKLNKFARAAIRKLEEVGYDVKRWAAKFDREYGLTEKAQQAFEYASEQVQSIDRQLGAGRKARDLTADLRLKWPSYRRQISTFLESPVGKSAATLFFFWLLVSGWFFRLLLLSMWVIPFVPLLLSKIGKAAIVQGNCPNCGMQYVGGRNQIVQCSRCRGVVWQPRTDFSKDSKVDPQIIDIDIDTK</sequence>
<dbReference type="PANTHER" id="PTHR36356:SF1">
    <property type="entry name" value="EXPRESSED PROTEIN"/>
    <property type="match status" value="1"/>
</dbReference>
<name>A0A2R6W7U2_MARPO</name>
<dbReference type="PANTHER" id="PTHR36356">
    <property type="entry name" value="EXPRESSED PROTEIN"/>
    <property type="match status" value="1"/>
</dbReference>
<keyword evidence="1" id="KW-0472">Membrane</keyword>
<evidence type="ECO:0000313" key="3">
    <source>
        <dbReference type="Proteomes" id="UP000244005"/>
    </source>
</evidence>
<dbReference type="AlphaFoldDB" id="A0A2R6W7U2"/>
<keyword evidence="1" id="KW-1133">Transmembrane helix</keyword>
<organism evidence="2 3">
    <name type="scientific">Marchantia polymorpha</name>
    <name type="common">Common liverwort</name>
    <name type="synonym">Marchantia aquatica</name>
    <dbReference type="NCBI Taxonomy" id="3197"/>
    <lineage>
        <taxon>Eukaryota</taxon>
        <taxon>Viridiplantae</taxon>
        <taxon>Streptophyta</taxon>
        <taxon>Embryophyta</taxon>
        <taxon>Marchantiophyta</taxon>
        <taxon>Marchantiopsida</taxon>
        <taxon>Marchantiidae</taxon>
        <taxon>Marchantiales</taxon>
        <taxon>Marchantiaceae</taxon>
        <taxon>Marchantia</taxon>
    </lineage>
</organism>
<dbReference type="Gramene" id="Mp5g03320.1">
    <property type="protein sequence ID" value="Mp5g03320.1.cds1"/>
    <property type="gene ID" value="Mp5g03320"/>
</dbReference>
<protein>
    <submittedName>
        <fullName evidence="2">Uncharacterized protein</fullName>
    </submittedName>
</protein>
<dbReference type="Proteomes" id="UP000244005">
    <property type="component" value="Unassembled WGS sequence"/>
</dbReference>
<dbReference type="OrthoDB" id="2018506at2759"/>
<dbReference type="EMBL" id="KZ772805">
    <property type="protein sequence ID" value="PTQ29917.1"/>
    <property type="molecule type" value="Genomic_DNA"/>
</dbReference>
<accession>A0A2R6W7U2</accession>
<evidence type="ECO:0000256" key="1">
    <source>
        <dbReference type="SAM" id="Phobius"/>
    </source>
</evidence>